<evidence type="ECO:0000313" key="1">
    <source>
        <dbReference type="EMBL" id="ALC82566.1"/>
    </source>
</evidence>
<dbReference type="STRING" id="1441095.AM592_14015"/>
<dbReference type="AlphaFoldDB" id="A0A0M3RA51"/>
<dbReference type="EMBL" id="CP012600">
    <property type="protein sequence ID" value="ALC82566.1"/>
    <property type="molecule type" value="Genomic_DNA"/>
</dbReference>
<accession>A0A0M3RA51</accession>
<name>A0A0M3RA51_9BACI</name>
<reference evidence="2" key="1">
    <citation type="submission" date="2015-08" db="EMBL/GenBank/DDBJ databases">
        <title>Genome sequencing project for genomic taxonomy and phylogenomics of Bacillus-like bacteria.</title>
        <authorList>
            <person name="Liu B."/>
            <person name="Wang J."/>
            <person name="Zhu Y."/>
            <person name="Liu G."/>
            <person name="Chen Q."/>
            <person name="Chen Z."/>
            <person name="Lan J."/>
            <person name="Che J."/>
            <person name="Ge C."/>
            <person name="Shi H."/>
            <person name="Pan Z."/>
            <person name="Liu X."/>
        </authorList>
    </citation>
    <scope>NUCLEOTIDE SEQUENCE [LARGE SCALE GENOMIC DNA]</scope>
    <source>
        <strain evidence="2">FJAT-4402</strain>
    </source>
</reference>
<proteinExistence type="predicted"/>
<dbReference type="Gene3D" id="1.10.287.850">
    <property type="entry name" value="HP0062-like domain"/>
    <property type="match status" value="1"/>
</dbReference>
<reference evidence="1 2" key="2">
    <citation type="journal article" date="2016" name="Int. J. Syst. Evol. Microbiol.">
        <title>Bacillus gobiensis sp. nov., isolated from a soil sample.</title>
        <authorList>
            <person name="Liu B."/>
            <person name="Liu G.H."/>
            <person name="Cetin S."/>
            <person name="Schumann P."/>
            <person name="Pan Z.Z."/>
            <person name="Chen Q.Q."/>
        </authorList>
    </citation>
    <scope>NUCLEOTIDE SEQUENCE [LARGE SCALE GENOMIC DNA]</scope>
    <source>
        <strain evidence="1 2">FJAT-4402</strain>
    </source>
</reference>
<protein>
    <submittedName>
        <fullName evidence="1">Uncharacterized protein</fullName>
    </submittedName>
</protein>
<dbReference type="PATRIC" id="fig|1441095.3.peg.3087"/>
<dbReference type="RefSeq" id="WP_053604367.1">
    <property type="nucleotide sequence ID" value="NZ_CP012600.1"/>
</dbReference>
<sequence length="102" mass="11648">MNVVKLHPEKLESLQQELFARRMSVEADYQRLRHKVDQLTSLFPAIEEHKASKDLVHVIEALNDFMNTTITIETLLHQTASSFKETEEALGKIDAASLENSK</sequence>
<evidence type="ECO:0000313" key="2">
    <source>
        <dbReference type="Proteomes" id="UP000067625"/>
    </source>
</evidence>
<gene>
    <name evidence="1" type="ORF">AM592_14015</name>
</gene>
<keyword evidence="2" id="KW-1185">Reference proteome</keyword>
<dbReference type="Proteomes" id="UP000067625">
    <property type="component" value="Chromosome"/>
</dbReference>
<organism evidence="1 2">
    <name type="scientific">Bacillus gobiensis</name>
    <dbReference type="NCBI Taxonomy" id="1441095"/>
    <lineage>
        <taxon>Bacteria</taxon>
        <taxon>Bacillati</taxon>
        <taxon>Bacillota</taxon>
        <taxon>Bacilli</taxon>
        <taxon>Bacillales</taxon>
        <taxon>Bacillaceae</taxon>
        <taxon>Bacillus</taxon>
    </lineage>
</organism>